<reference evidence="1" key="1">
    <citation type="submission" date="2023-10" db="EMBL/GenBank/DDBJ databases">
        <authorList>
            <person name="Chen Y."/>
            <person name="Shah S."/>
            <person name="Dougan E. K."/>
            <person name="Thang M."/>
            <person name="Chan C."/>
        </authorList>
    </citation>
    <scope>NUCLEOTIDE SEQUENCE [LARGE SCALE GENOMIC DNA]</scope>
</reference>
<protein>
    <submittedName>
        <fullName evidence="1">Uncharacterized protein</fullName>
    </submittedName>
</protein>
<feature type="non-terminal residue" evidence="1">
    <location>
        <position position="68"/>
    </location>
</feature>
<evidence type="ECO:0000313" key="2">
    <source>
        <dbReference type="Proteomes" id="UP001189429"/>
    </source>
</evidence>
<proteinExistence type="predicted"/>
<name>A0ABN9QJ28_9DINO</name>
<evidence type="ECO:0000313" key="1">
    <source>
        <dbReference type="EMBL" id="CAK0805780.1"/>
    </source>
</evidence>
<dbReference type="EMBL" id="CAUYUJ010003554">
    <property type="protein sequence ID" value="CAK0805780.1"/>
    <property type="molecule type" value="Genomic_DNA"/>
</dbReference>
<sequence length="68" mass="7430">VGPNAESGEARLYRGAMHHPDCGRADGEKHECDDSAILQEVILRLAASWAPHILRDDVCAGAQRRISH</sequence>
<organism evidence="1 2">
    <name type="scientific">Prorocentrum cordatum</name>
    <dbReference type="NCBI Taxonomy" id="2364126"/>
    <lineage>
        <taxon>Eukaryota</taxon>
        <taxon>Sar</taxon>
        <taxon>Alveolata</taxon>
        <taxon>Dinophyceae</taxon>
        <taxon>Prorocentrales</taxon>
        <taxon>Prorocentraceae</taxon>
        <taxon>Prorocentrum</taxon>
    </lineage>
</organism>
<accession>A0ABN9QJ28</accession>
<comment type="caution">
    <text evidence="1">The sequence shown here is derived from an EMBL/GenBank/DDBJ whole genome shotgun (WGS) entry which is preliminary data.</text>
</comment>
<keyword evidence="2" id="KW-1185">Reference proteome</keyword>
<dbReference type="Proteomes" id="UP001189429">
    <property type="component" value="Unassembled WGS sequence"/>
</dbReference>
<feature type="non-terminal residue" evidence="1">
    <location>
        <position position="1"/>
    </location>
</feature>
<gene>
    <name evidence="1" type="ORF">PCOR1329_LOCUS12210</name>
</gene>